<reference evidence="1" key="1">
    <citation type="submission" date="2020-08" db="EMBL/GenBank/DDBJ databases">
        <title>Multicomponent nature underlies the extraordinary mechanical properties of spider dragline silk.</title>
        <authorList>
            <person name="Kono N."/>
            <person name="Nakamura H."/>
            <person name="Mori M."/>
            <person name="Yoshida Y."/>
            <person name="Ohtoshi R."/>
            <person name="Malay A.D."/>
            <person name="Moran D.A.P."/>
            <person name="Tomita M."/>
            <person name="Numata K."/>
            <person name="Arakawa K."/>
        </authorList>
    </citation>
    <scope>NUCLEOTIDE SEQUENCE</scope>
</reference>
<dbReference type="AlphaFoldDB" id="A0A8X6QWU2"/>
<sequence length="105" mass="11717">MRTYLKQSPYGKCSTNASCKSLPSPLRTPAAATNCWQHGCSLQRPFFASSLILGWQHCQKQQNASSLHTCLCHFAGWPAARQRQQKRLCTARRAPATFSAFKTSL</sequence>
<name>A0A8X6QWU2_NEPPI</name>
<gene>
    <name evidence="1" type="ORF">NPIL_302131</name>
</gene>
<protein>
    <submittedName>
        <fullName evidence="1">Uncharacterized protein</fullName>
    </submittedName>
</protein>
<dbReference type="Proteomes" id="UP000887013">
    <property type="component" value="Unassembled WGS sequence"/>
</dbReference>
<evidence type="ECO:0000313" key="1">
    <source>
        <dbReference type="EMBL" id="GFU40975.1"/>
    </source>
</evidence>
<organism evidence="1 2">
    <name type="scientific">Nephila pilipes</name>
    <name type="common">Giant wood spider</name>
    <name type="synonym">Nephila maculata</name>
    <dbReference type="NCBI Taxonomy" id="299642"/>
    <lineage>
        <taxon>Eukaryota</taxon>
        <taxon>Metazoa</taxon>
        <taxon>Ecdysozoa</taxon>
        <taxon>Arthropoda</taxon>
        <taxon>Chelicerata</taxon>
        <taxon>Arachnida</taxon>
        <taxon>Araneae</taxon>
        <taxon>Araneomorphae</taxon>
        <taxon>Entelegynae</taxon>
        <taxon>Araneoidea</taxon>
        <taxon>Nephilidae</taxon>
        <taxon>Nephila</taxon>
    </lineage>
</organism>
<evidence type="ECO:0000313" key="2">
    <source>
        <dbReference type="Proteomes" id="UP000887013"/>
    </source>
</evidence>
<proteinExistence type="predicted"/>
<dbReference type="EMBL" id="BMAW01131825">
    <property type="protein sequence ID" value="GFU40975.1"/>
    <property type="molecule type" value="Genomic_DNA"/>
</dbReference>
<keyword evidence="2" id="KW-1185">Reference proteome</keyword>
<accession>A0A8X6QWU2</accession>
<comment type="caution">
    <text evidence="1">The sequence shown here is derived from an EMBL/GenBank/DDBJ whole genome shotgun (WGS) entry which is preliminary data.</text>
</comment>